<keyword evidence="1" id="KW-1133">Transmembrane helix</keyword>
<gene>
    <name evidence="2" type="ORF">LTR97_001003</name>
</gene>
<evidence type="ECO:0008006" key="4">
    <source>
        <dbReference type="Google" id="ProtNLM"/>
    </source>
</evidence>
<sequence length="186" mass="20634">MNYHVTMDILGRLLIGDISREGTVYQIQILQTELAFTTEVYPIFTGGLDPDSTNSTGSKWYQRPLAEVVEDLFQNMTLSLSSRNDFLHTSDSSLTTVNTTTLRNVYTYNWQRLWLAYGLALAATMIVVAVGCGSLVTAGTSFSNKFSTALRVTRGDRIDVVVKDNDRLGSDPLPEYMSEAKLLCKG</sequence>
<accession>A0AAN7WFQ7</accession>
<protein>
    <recommendedName>
        <fullName evidence="4">Transmembrane protein</fullName>
    </recommendedName>
</protein>
<dbReference type="PANTHER" id="PTHR35041">
    <property type="entry name" value="MEDIATOR OF RNA POLYMERASE II TRANSCRIPTION SUBUNIT 1"/>
    <property type="match status" value="1"/>
</dbReference>
<feature type="transmembrane region" description="Helical" evidence="1">
    <location>
        <begin position="114"/>
        <end position="136"/>
    </location>
</feature>
<keyword evidence="1" id="KW-0812">Transmembrane</keyword>
<comment type="caution">
    <text evidence="2">The sequence shown here is derived from an EMBL/GenBank/DDBJ whole genome shotgun (WGS) entry which is preliminary data.</text>
</comment>
<keyword evidence="1" id="KW-0472">Membrane</keyword>
<dbReference type="EMBL" id="JAVRQU010000001">
    <property type="protein sequence ID" value="KAK5708462.1"/>
    <property type="molecule type" value="Genomic_DNA"/>
</dbReference>
<evidence type="ECO:0000313" key="2">
    <source>
        <dbReference type="EMBL" id="KAK5708462.1"/>
    </source>
</evidence>
<dbReference type="PANTHER" id="PTHR35041:SF6">
    <property type="entry name" value="FORMYLMETHIONINE DEFORMYLASE-LIKE PROTEIN-RELATED"/>
    <property type="match status" value="1"/>
</dbReference>
<evidence type="ECO:0000313" key="3">
    <source>
        <dbReference type="Proteomes" id="UP001310594"/>
    </source>
</evidence>
<reference evidence="2" key="1">
    <citation type="submission" date="2023-08" db="EMBL/GenBank/DDBJ databases">
        <title>Black Yeasts Isolated from many extreme environments.</title>
        <authorList>
            <person name="Coleine C."/>
            <person name="Stajich J.E."/>
            <person name="Selbmann L."/>
        </authorList>
    </citation>
    <scope>NUCLEOTIDE SEQUENCE</scope>
    <source>
        <strain evidence="2">CCFEE 5810</strain>
    </source>
</reference>
<proteinExistence type="predicted"/>
<dbReference type="Proteomes" id="UP001310594">
    <property type="component" value="Unassembled WGS sequence"/>
</dbReference>
<name>A0AAN7WFQ7_9PEZI</name>
<evidence type="ECO:0000256" key="1">
    <source>
        <dbReference type="SAM" id="Phobius"/>
    </source>
</evidence>
<organism evidence="2 3">
    <name type="scientific">Elasticomyces elasticus</name>
    <dbReference type="NCBI Taxonomy" id="574655"/>
    <lineage>
        <taxon>Eukaryota</taxon>
        <taxon>Fungi</taxon>
        <taxon>Dikarya</taxon>
        <taxon>Ascomycota</taxon>
        <taxon>Pezizomycotina</taxon>
        <taxon>Dothideomycetes</taxon>
        <taxon>Dothideomycetidae</taxon>
        <taxon>Mycosphaerellales</taxon>
        <taxon>Teratosphaeriaceae</taxon>
        <taxon>Elasticomyces</taxon>
    </lineage>
</organism>
<dbReference type="AlphaFoldDB" id="A0AAN7WFQ7"/>